<keyword evidence="2" id="KW-1133">Transmembrane helix</keyword>
<dbReference type="KEGG" id="pfm:Pyrfu_0435"/>
<name>G0EG58_PYRF1</name>
<feature type="coiled-coil region" evidence="1">
    <location>
        <begin position="47"/>
        <end position="96"/>
    </location>
</feature>
<dbReference type="EMBL" id="CP002838">
    <property type="protein sequence ID" value="AEM38306.1"/>
    <property type="molecule type" value="Genomic_DNA"/>
</dbReference>
<dbReference type="InParanoid" id="G0EG58"/>
<dbReference type="GeneID" id="11140082"/>
<reference evidence="3 4" key="1">
    <citation type="journal article" date="2011" name="Stand. Genomic Sci.">
        <title>Complete genome sequence of the hyperthermophilic chemolithoautotroph Pyrolobus fumarii type strain (1A).</title>
        <authorList>
            <person name="Anderson I."/>
            <person name="Goker M."/>
            <person name="Nolan M."/>
            <person name="Lucas S."/>
            <person name="Hammon N."/>
            <person name="Deshpande S."/>
            <person name="Cheng J.F."/>
            <person name="Tapia R."/>
            <person name="Han C."/>
            <person name="Goodwin L."/>
            <person name="Pitluck S."/>
            <person name="Huntemann M."/>
            <person name="Liolios K."/>
            <person name="Ivanova N."/>
            <person name="Pagani I."/>
            <person name="Mavromatis K."/>
            <person name="Ovchinikova G."/>
            <person name="Pati A."/>
            <person name="Chen A."/>
            <person name="Palaniappan K."/>
            <person name="Land M."/>
            <person name="Hauser L."/>
            <person name="Brambilla E.M."/>
            <person name="Huber H."/>
            <person name="Yasawong M."/>
            <person name="Rohde M."/>
            <person name="Spring S."/>
            <person name="Abt B."/>
            <person name="Sikorski J."/>
            <person name="Wirth R."/>
            <person name="Detter J.C."/>
            <person name="Woyke T."/>
            <person name="Bristow J."/>
            <person name="Eisen J.A."/>
            <person name="Markowitz V."/>
            <person name="Hugenholtz P."/>
            <person name="Kyrpides N.C."/>
            <person name="Klenk H.P."/>
            <person name="Lapidus A."/>
        </authorList>
    </citation>
    <scope>NUCLEOTIDE SEQUENCE [LARGE SCALE GENOMIC DNA]</scope>
    <source>
        <strain evidence="4">DSM 11204 / 1A</strain>
    </source>
</reference>
<feature type="transmembrane region" description="Helical" evidence="2">
    <location>
        <begin position="100"/>
        <end position="124"/>
    </location>
</feature>
<sequence>MESLIDRLLEDAARHPEKRRRLARMLALDIATEETLRSLLLEGLLRDVATKQDLEKVRREMREMEERLKREMREVEERLQRQMEELRKGIWRLEDRMDNLVKWMVGLLASIWLTLVALLLPVVLKMLGLIG</sequence>
<evidence type="ECO:0000313" key="3">
    <source>
        <dbReference type="EMBL" id="AEM38306.1"/>
    </source>
</evidence>
<evidence type="ECO:0000256" key="2">
    <source>
        <dbReference type="SAM" id="Phobius"/>
    </source>
</evidence>
<evidence type="ECO:0000256" key="1">
    <source>
        <dbReference type="SAM" id="Coils"/>
    </source>
</evidence>
<keyword evidence="2" id="KW-0472">Membrane</keyword>
<organism evidence="3 4">
    <name type="scientific">Pyrolobus fumarii (strain DSM 11204 / 1A)</name>
    <dbReference type="NCBI Taxonomy" id="694429"/>
    <lineage>
        <taxon>Archaea</taxon>
        <taxon>Thermoproteota</taxon>
        <taxon>Thermoprotei</taxon>
        <taxon>Desulfurococcales</taxon>
        <taxon>Pyrodictiaceae</taxon>
        <taxon>Pyrolobus</taxon>
    </lineage>
</organism>
<dbReference type="Proteomes" id="UP000001037">
    <property type="component" value="Chromosome"/>
</dbReference>
<gene>
    <name evidence="3" type="ordered locus">Pyrfu_0435</name>
</gene>
<dbReference type="RefSeq" id="WP_014025983.1">
    <property type="nucleotide sequence ID" value="NC_015931.1"/>
</dbReference>
<dbReference type="AlphaFoldDB" id="G0EG58"/>
<dbReference type="HOGENOM" id="CLU_1976618_0_0_2"/>
<keyword evidence="2" id="KW-0812">Transmembrane</keyword>
<keyword evidence="4" id="KW-1185">Reference proteome</keyword>
<protein>
    <recommendedName>
        <fullName evidence="5">DUF1640 domain-containing protein</fullName>
    </recommendedName>
</protein>
<evidence type="ECO:0000313" key="4">
    <source>
        <dbReference type="Proteomes" id="UP000001037"/>
    </source>
</evidence>
<evidence type="ECO:0008006" key="5">
    <source>
        <dbReference type="Google" id="ProtNLM"/>
    </source>
</evidence>
<accession>G0EG58</accession>
<proteinExistence type="predicted"/>
<keyword evidence="1" id="KW-0175">Coiled coil</keyword>
<dbReference type="eggNOG" id="arCOG11052">
    <property type="taxonomic scope" value="Archaea"/>
</dbReference>